<gene>
    <name evidence="2" type="ORF">AVEN_107821_1</name>
</gene>
<organism evidence="2 3">
    <name type="scientific">Araneus ventricosus</name>
    <name type="common">Orbweaver spider</name>
    <name type="synonym">Epeira ventricosa</name>
    <dbReference type="NCBI Taxonomy" id="182803"/>
    <lineage>
        <taxon>Eukaryota</taxon>
        <taxon>Metazoa</taxon>
        <taxon>Ecdysozoa</taxon>
        <taxon>Arthropoda</taxon>
        <taxon>Chelicerata</taxon>
        <taxon>Arachnida</taxon>
        <taxon>Araneae</taxon>
        <taxon>Araneomorphae</taxon>
        <taxon>Entelegynae</taxon>
        <taxon>Araneoidea</taxon>
        <taxon>Araneidae</taxon>
        <taxon>Araneus</taxon>
    </lineage>
</organism>
<sequence length="105" mass="11798">MDPPHHLSLFNMAIINSWLWYKRDTNCSGIPQKNLNRFAGLHIQTAEALSFSNRSATATKPRCPSGHSPAVPPPKKKLNPSVRPCNDQRNKYANRKVALSNLHLL</sequence>
<dbReference type="AlphaFoldDB" id="A0A4Y2II35"/>
<accession>A0A4Y2II35</accession>
<reference evidence="2 3" key="1">
    <citation type="journal article" date="2019" name="Sci. Rep.">
        <title>Orb-weaving spider Araneus ventricosus genome elucidates the spidroin gene catalogue.</title>
        <authorList>
            <person name="Kono N."/>
            <person name="Nakamura H."/>
            <person name="Ohtoshi R."/>
            <person name="Moran D.A.P."/>
            <person name="Shinohara A."/>
            <person name="Yoshida Y."/>
            <person name="Fujiwara M."/>
            <person name="Mori M."/>
            <person name="Tomita M."/>
            <person name="Arakawa K."/>
        </authorList>
    </citation>
    <scope>NUCLEOTIDE SEQUENCE [LARGE SCALE GENOMIC DNA]</scope>
</reference>
<protein>
    <submittedName>
        <fullName evidence="2">Uncharacterized protein</fullName>
    </submittedName>
</protein>
<evidence type="ECO:0000313" key="2">
    <source>
        <dbReference type="EMBL" id="GBM77437.1"/>
    </source>
</evidence>
<evidence type="ECO:0000256" key="1">
    <source>
        <dbReference type="SAM" id="MobiDB-lite"/>
    </source>
</evidence>
<dbReference type="EMBL" id="BGPR01002689">
    <property type="protein sequence ID" value="GBM77437.1"/>
    <property type="molecule type" value="Genomic_DNA"/>
</dbReference>
<proteinExistence type="predicted"/>
<feature type="region of interest" description="Disordered" evidence="1">
    <location>
        <begin position="52"/>
        <end position="90"/>
    </location>
</feature>
<comment type="caution">
    <text evidence="2">The sequence shown here is derived from an EMBL/GenBank/DDBJ whole genome shotgun (WGS) entry which is preliminary data.</text>
</comment>
<evidence type="ECO:0000313" key="3">
    <source>
        <dbReference type="Proteomes" id="UP000499080"/>
    </source>
</evidence>
<keyword evidence="3" id="KW-1185">Reference proteome</keyword>
<dbReference type="Proteomes" id="UP000499080">
    <property type="component" value="Unassembled WGS sequence"/>
</dbReference>
<name>A0A4Y2II35_ARAVE</name>